<dbReference type="PROSITE" id="PS50157">
    <property type="entry name" value="ZINC_FINGER_C2H2_2"/>
    <property type="match status" value="1"/>
</dbReference>
<evidence type="ECO:0000256" key="2">
    <source>
        <dbReference type="SAM" id="Phobius"/>
    </source>
</evidence>
<dbReference type="CTD" id="20323814"/>
<dbReference type="EMBL" id="KL596911">
    <property type="protein sequence ID" value="KER22226.1"/>
    <property type="molecule type" value="Genomic_DNA"/>
</dbReference>
<keyword evidence="1" id="KW-0862">Zinc</keyword>
<evidence type="ECO:0000259" key="3">
    <source>
        <dbReference type="PROSITE" id="PS50157"/>
    </source>
</evidence>
<dbReference type="OrthoDB" id="10619170at2759"/>
<dbReference type="GeneID" id="20323814"/>
<gene>
    <name evidence="4" type="ORF">T265_09646</name>
</gene>
<keyword evidence="2" id="KW-1133">Transmembrane helix</keyword>
<name>A0A074Z549_OPIVI</name>
<evidence type="ECO:0000313" key="4">
    <source>
        <dbReference type="EMBL" id="KER22226.1"/>
    </source>
</evidence>
<dbReference type="Proteomes" id="UP000054324">
    <property type="component" value="Unassembled WGS sequence"/>
</dbReference>
<dbReference type="KEGG" id="ovi:T265_09646"/>
<dbReference type="AlphaFoldDB" id="A0A074Z549"/>
<feature type="domain" description="C2H2-type" evidence="3">
    <location>
        <begin position="135"/>
        <end position="156"/>
    </location>
</feature>
<keyword evidence="2" id="KW-0812">Transmembrane</keyword>
<dbReference type="InterPro" id="IPR013087">
    <property type="entry name" value="Znf_C2H2_type"/>
</dbReference>
<organism evidence="4 5">
    <name type="scientific">Opisthorchis viverrini</name>
    <name type="common">Southeast Asian liver fluke</name>
    <dbReference type="NCBI Taxonomy" id="6198"/>
    <lineage>
        <taxon>Eukaryota</taxon>
        <taxon>Metazoa</taxon>
        <taxon>Spiralia</taxon>
        <taxon>Lophotrochozoa</taxon>
        <taxon>Platyhelminthes</taxon>
        <taxon>Trematoda</taxon>
        <taxon>Digenea</taxon>
        <taxon>Opisthorchiida</taxon>
        <taxon>Opisthorchiata</taxon>
        <taxon>Opisthorchiidae</taxon>
        <taxon>Opisthorchis</taxon>
    </lineage>
</organism>
<feature type="transmembrane region" description="Helical" evidence="2">
    <location>
        <begin position="228"/>
        <end position="251"/>
    </location>
</feature>
<dbReference type="GO" id="GO:0008270">
    <property type="term" value="F:zinc ion binding"/>
    <property type="evidence" value="ECO:0007669"/>
    <property type="project" value="UniProtKB-KW"/>
</dbReference>
<keyword evidence="1" id="KW-0479">Metal-binding</keyword>
<dbReference type="STRING" id="6198.A0A074Z549"/>
<evidence type="ECO:0000313" key="5">
    <source>
        <dbReference type="Proteomes" id="UP000054324"/>
    </source>
</evidence>
<dbReference type="RefSeq" id="XP_009174040.1">
    <property type="nucleotide sequence ID" value="XM_009175776.1"/>
</dbReference>
<keyword evidence="1" id="KW-0863">Zinc-finger</keyword>
<accession>A0A074Z549</accession>
<evidence type="ECO:0000256" key="1">
    <source>
        <dbReference type="PROSITE-ProRule" id="PRU00042"/>
    </source>
</evidence>
<sequence length="305" mass="34618">MPSISVHTSQCFLNQLPTFSGISVFALDRLFEEYAPVRQTSLSSPQKISAPETSTDDFARVIYALGEGDDQRSLAARSRTQSEHQVNTTATYLETWEALSSHENPFNRPPVPHSLVVEQHWELFQAINRRAPRRFQCPYCGNVYVRERALKAHLRTCKANGCTASYFSVKTSQTGDSAGFQDRDLHVVLKPYNEVAYNLAHRQIKFHLDSYKQNRPGKLLEFLESSRLARLLILIFGCSLIPGWVLILTLWSLPADEFHVGDGLPKIYTGVAWEHWQNKSDYCWGRLKDVLGECFPGLTSAFFAT</sequence>
<proteinExistence type="predicted"/>
<keyword evidence="2" id="KW-0472">Membrane</keyword>
<protein>
    <recommendedName>
        <fullName evidence="3">C2H2-type domain-containing protein</fullName>
    </recommendedName>
</protein>
<reference evidence="4 5" key="1">
    <citation type="submission" date="2013-11" db="EMBL/GenBank/DDBJ databases">
        <title>Opisthorchis viverrini - life in the bile duct.</title>
        <authorList>
            <person name="Young N.D."/>
            <person name="Nagarajan N."/>
            <person name="Lin S.J."/>
            <person name="Korhonen P.K."/>
            <person name="Jex A.R."/>
            <person name="Hall R.S."/>
            <person name="Safavi-Hemami H."/>
            <person name="Kaewkong W."/>
            <person name="Bertrand D."/>
            <person name="Gao S."/>
            <person name="Seet Q."/>
            <person name="Wongkham S."/>
            <person name="Teh B.T."/>
            <person name="Wongkham C."/>
            <person name="Intapan P.M."/>
            <person name="Maleewong W."/>
            <person name="Yang X."/>
            <person name="Hu M."/>
            <person name="Wang Z."/>
            <person name="Hofmann A."/>
            <person name="Sternberg P.W."/>
            <person name="Tan P."/>
            <person name="Wang J."/>
            <person name="Gasser R.B."/>
        </authorList>
    </citation>
    <scope>NUCLEOTIDE SEQUENCE [LARGE SCALE GENOMIC DNA]</scope>
</reference>
<keyword evidence="5" id="KW-1185">Reference proteome</keyword>